<evidence type="ECO:0000313" key="1">
    <source>
        <dbReference type="EMBL" id="BBI20926.1"/>
    </source>
</evidence>
<evidence type="ECO:0008006" key="3">
    <source>
        <dbReference type="Google" id="ProtNLM"/>
    </source>
</evidence>
<dbReference type="AlphaFoldDB" id="A0A3T1CIV5"/>
<dbReference type="RefSeq" id="WP_130586607.1">
    <property type="nucleotide sequence ID" value="NZ_AP019389.1"/>
</dbReference>
<accession>A0A3T1CIV5</accession>
<organism evidence="1 2">
    <name type="scientific">Qipengyuania flava</name>
    <dbReference type="NCBI Taxonomy" id="192812"/>
    <lineage>
        <taxon>Bacteria</taxon>
        <taxon>Pseudomonadati</taxon>
        <taxon>Pseudomonadota</taxon>
        <taxon>Alphaproteobacteria</taxon>
        <taxon>Sphingomonadales</taxon>
        <taxon>Erythrobacteraceae</taxon>
        <taxon>Qipengyuania</taxon>
    </lineage>
</organism>
<name>A0A3T1CIV5_9SPHN</name>
<evidence type="ECO:0000313" key="2">
    <source>
        <dbReference type="Proteomes" id="UP000290057"/>
    </source>
</evidence>
<dbReference type="Proteomes" id="UP000290057">
    <property type="component" value="Chromosome"/>
</dbReference>
<sequence length="221" mass="23410">MASAPAPAEDLLEECTEVARIALASAGCNRAVWLAAFALDGRIGRMVLGATEPLLGQMRLAWWRDQLAVPGSARPQGDPLLDLIGAEWAGHERALSDLVDGWEALLGERPLSEPAMQRFLDGRGALGSGVAQRLLQPESAHPAAEASRLWARADLAAYAGDASEREHALSVTASLPRLPRELRPLSVVGGLAGRSLCRGGVPMVGDRFSPLVALRLGLFGR</sequence>
<gene>
    <name evidence="1" type="ORF">EKJ_17730</name>
</gene>
<proteinExistence type="predicted"/>
<dbReference type="EMBL" id="AP019389">
    <property type="protein sequence ID" value="BBI20926.1"/>
    <property type="molecule type" value="Genomic_DNA"/>
</dbReference>
<reference evidence="1 2" key="1">
    <citation type="submission" date="2019-01" db="EMBL/GenBank/DDBJ databases">
        <title>Complete genome sequence of Erythrobacter flavus KJ5.</title>
        <authorList>
            <person name="Kanesaki Y."/>
            <person name="Brotosudarmo T."/>
            <person name="Moriuchi R."/>
            <person name="Awai K."/>
        </authorList>
    </citation>
    <scope>NUCLEOTIDE SEQUENCE [LARGE SCALE GENOMIC DNA]</scope>
    <source>
        <strain evidence="1 2">KJ5</strain>
    </source>
</reference>
<keyword evidence="2" id="KW-1185">Reference proteome</keyword>
<protein>
    <recommendedName>
        <fullName evidence="3">Phytoene synthase</fullName>
    </recommendedName>
</protein>